<reference evidence="2 3" key="1">
    <citation type="submission" date="2007-04" db="EMBL/GenBank/DDBJ databases">
        <title>Complete genome sequence of Burkholderia multivorans ATCC 17616.</title>
        <authorList>
            <person name="Ohtsubo Y."/>
            <person name="Yamashita A."/>
            <person name="Kurokawa K."/>
            <person name="Takami H."/>
            <person name="Yuhara S."/>
            <person name="Nishiyama E."/>
            <person name="Endo R."/>
            <person name="Miyazaki R."/>
            <person name="Ono A."/>
            <person name="Yano K."/>
            <person name="Ito M."/>
            <person name="Sota M."/>
            <person name="Yuji N."/>
            <person name="Hattori M."/>
            <person name="Tsuda M."/>
        </authorList>
    </citation>
    <scope>NUCLEOTIDE SEQUENCE [LARGE SCALE GENOMIC DNA]</scope>
    <source>
        <strain evidence="3">ATCC 17616 / 249</strain>
        <plasmid evidence="3">Plasmid pTGL1</plasmid>
    </source>
</reference>
<dbReference type="HOGENOM" id="CLU_1632282_0_0_4"/>
<geneLocation type="plasmid" evidence="2 3">
    <name>pTGL1</name>
</geneLocation>
<sequence>MNAVSLDLVGACLPLALAIGYLPRLVRSLDAWTWMLLVGSLGISATFSFCDSKAVHVVPGIYLLCFVTWLRRGRGQCRRVPAAGIFSATMITIFPGDLYGALTCHAIGIARIGGGGHLDALLLTPLLLSTMHAAVYYFCELDEHRRVPVGSFLRRQFSLFEYSVRSR</sequence>
<keyword evidence="1" id="KW-0472">Membrane</keyword>
<evidence type="ECO:0000313" key="3">
    <source>
        <dbReference type="Proteomes" id="UP000008815"/>
    </source>
</evidence>
<organism evidence="2 3">
    <name type="scientific">Burkholderia multivorans (strain ATCC 17616 / 249)</name>
    <dbReference type="NCBI Taxonomy" id="395019"/>
    <lineage>
        <taxon>Bacteria</taxon>
        <taxon>Pseudomonadati</taxon>
        <taxon>Pseudomonadota</taxon>
        <taxon>Betaproteobacteria</taxon>
        <taxon>Burkholderiales</taxon>
        <taxon>Burkholderiaceae</taxon>
        <taxon>Burkholderia</taxon>
        <taxon>Burkholderia cepacia complex</taxon>
    </lineage>
</organism>
<feature type="transmembrane region" description="Helical" evidence="1">
    <location>
        <begin position="82"/>
        <end position="108"/>
    </location>
</feature>
<keyword evidence="2" id="KW-0614">Plasmid</keyword>
<feature type="transmembrane region" description="Helical" evidence="1">
    <location>
        <begin position="52"/>
        <end position="70"/>
    </location>
</feature>
<proteinExistence type="predicted"/>
<evidence type="ECO:0000313" key="2">
    <source>
        <dbReference type="EMBL" id="BAG47970.1"/>
    </source>
</evidence>
<name>A0A0H3KSA1_BURM1</name>
<feature type="transmembrane region" description="Helical" evidence="1">
    <location>
        <begin position="120"/>
        <end position="139"/>
    </location>
</feature>
<dbReference type="Proteomes" id="UP000008815">
    <property type="component" value="Plasmid pTGL1"/>
</dbReference>
<accession>A0A0H3KSA1</accession>
<gene>
    <name evidence="2" type="ordered locus">BMULJ_06177</name>
</gene>
<keyword evidence="1" id="KW-1133">Transmembrane helix</keyword>
<evidence type="ECO:0000256" key="1">
    <source>
        <dbReference type="SAM" id="Phobius"/>
    </source>
</evidence>
<protein>
    <submittedName>
        <fullName evidence="2">Uncharacterized protein</fullName>
    </submittedName>
</protein>
<dbReference type="KEGG" id="bmj:BMULJ_06177"/>
<dbReference type="RefSeq" id="WP_012211053.1">
    <property type="nucleotide sequence ID" value="NC_010070.1"/>
</dbReference>
<dbReference type="KEGG" id="bmu:Bmul_6247"/>
<keyword evidence="1" id="KW-0812">Transmembrane</keyword>
<dbReference type="AlphaFoldDB" id="A0A0H3KSA1"/>
<keyword evidence="3" id="KW-1185">Reference proteome</keyword>
<dbReference type="EMBL" id="AP009388">
    <property type="protein sequence ID" value="BAG47970.1"/>
    <property type="molecule type" value="Genomic_DNA"/>
</dbReference>